<evidence type="ECO:0000256" key="13">
    <source>
        <dbReference type="ARBA" id="ARBA00023026"/>
    </source>
</evidence>
<reference evidence="21 22" key="1">
    <citation type="submission" date="2024-09" db="EMBL/GenBank/DDBJ databases">
        <authorList>
            <person name="Sun Q."/>
            <person name="Mori K."/>
        </authorList>
    </citation>
    <scope>NUCLEOTIDE SEQUENCE [LARGE SCALE GENOMIC DNA]</scope>
    <source>
        <strain evidence="21 22">CCM 7759</strain>
    </source>
</reference>
<dbReference type="EC" id="2.7.13.3" evidence="3"/>
<evidence type="ECO:0000256" key="4">
    <source>
        <dbReference type="ARBA" id="ARBA00022475"/>
    </source>
</evidence>
<dbReference type="SUPFAM" id="SSF47384">
    <property type="entry name" value="Homodimeric domain of signal transducing histidine kinase"/>
    <property type="match status" value="1"/>
</dbReference>
<feature type="domain" description="Histidine kinase" evidence="19">
    <location>
        <begin position="238"/>
        <end position="480"/>
    </location>
</feature>
<evidence type="ECO:0000259" key="19">
    <source>
        <dbReference type="PROSITE" id="PS50109"/>
    </source>
</evidence>
<dbReference type="CDD" id="cd06225">
    <property type="entry name" value="HAMP"/>
    <property type="match status" value="1"/>
</dbReference>
<feature type="region of interest" description="Disordered" evidence="17">
    <location>
        <begin position="477"/>
        <end position="496"/>
    </location>
</feature>
<evidence type="ECO:0000259" key="20">
    <source>
        <dbReference type="PROSITE" id="PS50885"/>
    </source>
</evidence>
<feature type="domain" description="HAMP" evidence="20">
    <location>
        <begin position="178"/>
        <end position="230"/>
    </location>
</feature>
<feature type="compositionally biased region" description="Basic and acidic residues" evidence="17">
    <location>
        <begin position="405"/>
        <end position="422"/>
    </location>
</feature>
<sequence length="496" mass="54382">MIRTIYLKLVLSFIAAVIGGLAASFFVTTALYKDRIAASVQQGISANGNVMSSVLNRLSPEEREAFIGDIARTQHFTIWMFDGQGRLIARYGQDSGEEAVALELAEKAGGKTQFRSRGFLPNVRNIYFGVPLQTGEQAVYLVFHPDYAHEVTNFDEMMRTLLLIALGFGSLLIILVARYLVKPIRELTTATKRIARGEYDIRLETRRKDELGVLSASFQSMAGELKQLEEMRQEFVSNVSHEIQSPLASIAGFVSILRSDTLGEKERQRYLGIIEGESRRLSRLSENLLRLASLDSQRHPFQPAAFRLDRQLGRSAVALEPLLTAGRLDLVTELPRVTYVGDEELLSQVWQNLLHNSIKFTPPGGEIAILLELRVKDVVVTIRDTGIGIAEEDRRRMFERFFKADKSHRRGPESDDGGRGDDGSGGVVSSDGSSEGIIASGSGLGLAIVKRIVDLHDGEVRVESEPGRGTSVIVTLPSRSMSAGGGSGQAFGSGEA</sequence>
<keyword evidence="10" id="KW-0067">ATP-binding</keyword>
<dbReference type="InterPro" id="IPR036097">
    <property type="entry name" value="HisK_dim/P_sf"/>
</dbReference>
<dbReference type="EMBL" id="JBHLWN010000082">
    <property type="protein sequence ID" value="MFC0215117.1"/>
    <property type="molecule type" value="Genomic_DNA"/>
</dbReference>
<dbReference type="PANTHER" id="PTHR45528">
    <property type="entry name" value="SENSOR HISTIDINE KINASE CPXA"/>
    <property type="match status" value="1"/>
</dbReference>
<gene>
    <name evidence="21" type="ORF">ACFFK0_22225</name>
</gene>
<dbReference type="Gene3D" id="3.30.565.10">
    <property type="entry name" value="Histidine kinase-like ATPase, C-terminal domain"/>
    <property type="match status" value="1"/>
</dbReference>
<dbReference type="GO" id="GO:0016301">
    <property type="term" value="F:kinase activity"/>
    <property type="evidence" value="ECO:0007669"/>
    <property type="project" value="UniProtKB-KW"/>
</dbReference>
<evidence type="ECO:0000256" key="3">
    <source>
        <dbReference type="ARBA" id="ARBA00012438"/>
    </source>
</evidence>
<dbReference type="PRINTS" id="PR00344">
    <property type="entry name" value="BCTRLSENSOR"/>
</dbReference>
<dbReference type="Pfam" id="PF00512">
    <property type="entry name" value="HisKA"/>
    <property type="match status" value="1"/>
</dbReference>
<dbReference type="InterPro" id="IPR003661">
    <property type="entry name" value="HisK_dim/P_dom"/>
</dbReference>
<evidence type="ECO:0000256" key="15">
    <source>
        <dbReference type="ARBA" id="ARBA00037219"/>
    </source>
</evidence>
<keyword evidence="4" id="KW-1003">Cell membrane</keyword>
<evidence type="ECO:0000256" key="16">
    <source>
        <dbReference type="ARBA" id="ARBA00040841"/>
    </source>
</evidence>
<dbReference type="CDD" id="cd00082">
    <property type="entry name" value="HisKA"/>
    <property type="match status" value="1"/>
</dbReference>
<dbReference type="SMART" id="SM00304">
    <property type="entry name" value="HAMP"/>
    <property type="match status" value="1"/>
</dbReference>
<keyword evidence="6" id="KW-0808">Transferase</keyword>
<dbReference type="Pfam" id="PF02518">
    <property type="entry name" value="HATPase_c"/>
    <property type="match status" value="1"/>
</dbReference>
<dbReference type="InterPro" id="IPR050398">
    <property type="entry name" value="HssS/ArlS-like"/>
</dbReference>
<dbReference type="Pfam" id="PF00672">
    <property type="entry name" value="HAMP"/>
    <property type="match status" value="1"/>
</dbReference>
<keyword evidence="8" id="KW-0547">Nucleotide-binding</keyword>
<keyword evidence="13" id="KW-0843">Virulence</keyword>
<evidence type="ECO:0000256" key="11">
    <source>
        <dbReference type="ARBA" id="ARBA00022989"/>
    </source>
</evidence>
<dbReference type="SUPFAM" id="SSF55874">
    <property type="entry name" value="ATPase domain of HSP90 chaperone/DNA topoisomerase II/histidine kinase"/>
    <property type="match status" value="1"/>
</dbReference>
<evidence type="ECO:0000256" key="7">
    <source>
        <dbReference type="ARBA" id="ARBA00022692"/>
    </source>
</evidence>
<feature type="region of interest" description="Disordered" evidence="17">
    <location>
        <begin position="405"/>
        <end position="433"/>
    </location>
</feature>
<dbReference type="SMART" id="SM00387">
    <property type="entry name" value="HATPase_c"/>
    <property type="match status" value="1"/>
</dbReference>
<keyword evidence="11 18" id="KW-1133">Transmembrane helix</keyword>
<dbReference type="PANTHER" id="PTHR45528:SF11">
    <property type="entry name" value="HISTIDINE KINASE"/>
    <property type="match status" value="1"/>
</dbReference>
<dbReference type="InterPro" id="IPR005467">
    <property type="entry name" value="His_kinase_dom"/>
</dbReference>
<dbReference type="PROSITE" id="PS50885">
    <property type="entry name" value="HAMP"/>
    <property type="match status" value="1"/>
</dbReference>
<proteinExistence type="predicted"/>
<protein>
    <recommendedName>
        <fullName evidence="16">Heme sensor protein HssS</fullName>
        <ecNumber evidence="3">2.7.13.3</ecNumber>
    </recommendedName>
</protein>
<dbReference type="InterPro" id="IPR003660">
    <property type="entry name" value="HAMP_dom"/>
</dbReference>
<dbReference type="InterPro" id="IPR003594">
    <property type="entry name" value="HATPase_dom"/>
</dbReference>
<evidence type="ECO:0000256" key="10">
    <source>
        <dbReference type="ARBA" id="ARBA00022840"/>
    </source>
</evidence>
<keyword evidence="12" id="KW-0902">Two-component regulatory system</keyword>
<dbReference type="RefSeq" id="WP_377472561.1">
    <property type="nucleotide sequence ID" value="NZ_JBHLWN010000082.1"/>
</dbReference>
<evidence type="ECO:0000256" key="6">
    <source>
        <dbReference type="ARBA" id="ARBA00022679"/>
    </source>
</evidence>
<dbReference type="SMART" id="SM00388">
    <property type="entry name" value="HisKA"/>
    <property type="match status" value="1"/>
</dbReference>
<evidence type="ECO:0000256" key="5">
    <source>
        <dbReference type="ARBA" id="ARBA00022553"/>
    </source>
</evidence>
<keyword evidence="14 18" id="KW-0472">Membrane</keyword>
<organism evidence="21 22">
    <name type="scientific">Paenibacillus chartarius</name>
    <dbReference type="NCBI Taxonomy" id="747481"/>
    <lineage>
        <taxon>Bacteria</taxon>
        <taxon>Bacillati</taxon>
        <taxon>Bacillota</taxon>
        <taxon>Bacilli</taxon>
        <taxon>Bacillales</taxon>
        <taxon>Paenibacillaceae</taxon>
        <taxon>Paenibacillus</taxon>
    </lineage>
</organism>
<keyword evidence="22" id="KW-1185">Reference proteome</keyword>
<evidence type="ECO:0000256" key="1">
    <source>
        <dbReference type="ARBA" id="ARBA00000085"/>
    </source>
</evidence>
<evidence type="ECO:0000256" key="14">
    <source>
        <dbReference type="ARBA" id="ARBA00023136"/>
    </source>
</evidence>
<comment type="function">
    <text evidence="15">Member of the two-component regulatory system HssS/HssR involved in intracellular heme homeostasis and tempering of staphylococcal virulence. HssS functions as a heme sensor histidine kinase which is autophosphorylated at a histidine residue and transfers its phosphate group to an aspartate residue of HssR. HssR/HssS activates the expression of hrtAB, an efflux pump, in response to extracellular heme, hemin, hemoglobin or blood.</text>
</comment>
<keyword evidence="5" id="KW-0597">Phosphoprotein</keyword>
<evidence type="ECO:0000256" key="9">
    <source>
        <dbReference type="ARBA" id="ARBA00022777"/>
    </source>
</evidence>
<dbReference type="InterPro" id="IPR004358">
    <property type="entry name" value="Sig_transdc_His_kin-like_C"/>
</dbReference>
<evidence type="ECO:0000256" key="2">
    <source>
        <dbReference type="ARBA" id="ARBA00004651"/>
    </source>
</evidence>
<evidence type="ECO:0000256" key="8">
    <source>
        <dbReference type="ARBA" id="ARBA00022741"/>
    </source>
</evidence>
<feature type="transmembrane region" description="Helical" evidence="18">
    <location>
        <begin position="161"/>
        <end position="181"/>
    </location>
</feature>
<evidence type="ECO:0000256" key="12">
    <source>
        <dbReference type="ARBA" id="ARBA00023012"/>
    </source>
</evidence>
<evidence type="ECO:0000313" key="21">
    <source>
        <dbReference type="EMBL" id="MFC0215117.1"/>
    </source>
</evidence>
<feature type="transmembrane region" description="Helical" evidence="18">
    <location>
        <begin position="6"/>
        <end position="32"/>
    </location>
</feature>
<keyword evidence="9 21" id="KW-0418">Kinase</keyword>
<evidence type="ECO:0000256" key="17">
    <source>
        <dbReference type="SAM" id="MobiDB-lite"/>
    </source>
</evidence>
<dbReference type="InterPro" id="IPR036890">
    <property type="entry name" value="HATPase_C_sf"/>
</dbReference>
<comment type="caution">
    <text evidence="21">The sequence shown here is derived from an EMBL/GenBank/DDBJ whole genome shotgun (WGS) entry which is preliminary data.</text>
</comment>
<dbReference type="Gene3D" id="6.10.340.10">
    <property type="match status" value="1"/>
</dbReference>
<dbReference type="PROSITE" id="PS50109">
    <property type="entry name" value="HIS_KIN"/>
    <property type="match status" value="1"/>
</dbReference>
<evidence type="ECO:0000256" key="18">
    <source>
        <dbReference type="SAM" id="Phobius"/>
    </source>
</evidence>
<name>A0ABV6DR56_9BACL</name>
<comment type="catalytic activity">
    <reaction evidence="1">
        <text>ATP + protein L-histidine = ADP + protein N-phospho-L-histidine.</text>
        <dbReference type="EC" id="2.7.13.3"/>
    </reaction>
</comment>
<evidence type="ECO:0000313" key="22">
    <source>
        <dbReference type="Proteomes" id="UP001589776"/>
    </source>
</evidence>
<feature type="compositionally biased region" description="Gly residues" evidence="17">
    <location>
        <begin position="483"/>
        <end position="496"/>
    </location>
</feature>
<dbReference type="Gene3D" id="1.10.287.130">
    <property type="match status" value="1"/>
</dbReference>
<comment type="subcellular location">
    <subcellularLocation>
        <location evidence="2">Cell membrane</location>
        <topology evidence="2">Multi-pass membrane protein</topology>
    </subcellularLocation>
</comment>
<dbReference type="Proteomes" id="UP001589776">
    <property type="component" value="Unassembled WGS sequence"/>
</dbReference>
<keyword evidence="7 18" id="KW-0812">Transmembrane</keyword>
<accession>A0ABV6DR56</accession>
<dbReference type="SUPFAM" id="SSF158472">
    <property type="entry name" value="HAMP domain-like"/>
    <property type="match status" value="1"/>
</dbReference>